<proteinExistence type="predicted"/>
<accession>A0ABQ5RK44</accession>
<feature type="transmembrane region" description="Helical" evidence="2">
    <location>
        <begin position="71"/>
        <end position="89"/>
    </location>
</feature>
<name>A0ABQ5RK44_9MICO</name>
<evidence type="ECO:0000313" key="3">
    <source>
        <dbReference type="EMBL" id="GLI32205.1"/>
    </source>
</evidence>
<organism evidence="3 4">
    <name type="scientific">Brachybacterium conglomeratum</name>
    <dbReference type="NCBI Taxonomy" id="47846"/>
    <lineage>
        <taxon>Bacteria</taxon>
        <taxon>Bacillati</taxon>
        <taxon>Actinomycetota</taxon>
        <taxon>Actinomycetes</taxon>
        <taxon>Micrococcales</taxon>
        <taxon>Dermabacteraceae</taxon>
        <taxon>Brachybacterium</taxon>
    </lineage>
</organism>
<feature type="transmembrane region" description="Helical" evidence="2">
    <location>
        <begin position="47"/>
        <end position="65"/>
    </location>
</feature>
<dbReference type="Proteomes" id="UP001144451">
    <property type="component" value="Unassembled WGS sequence"/>
</dbReference>
<evidence type="ECO:0000313" key="4">
    <source>
        <dbReference type="Proteomes" id="UP001144451"/>
    </source>
</evidence>
<evidence type="ECO:0000256" key="2">
    <source>
        <dbReference type="SAM" id="Phobius"/>
    </source>
</evidence>
<comment type="caution">
    <text evidence="3">The sequence shown here is derived from an EMBL/GenBank/DDBJ whole genome shotgun (WGS) entry which is preliminary data.</text>
</comment>
<reference evidence="3" key="1">
    <citation type="submission" date="2022-12" db="EMBL/GenBank/DDBJ databases">
        <title>Reference genome sequencing for broad-spectrum identification of bacterial and archaeal isolates by mass spectrometry.</title>
        <authorList>
            <person name="Sekiguchi Y."/>
            <person name="Tourlousse D.M."/>
        </authorList>
    </citation>
    <scope>NUCLEOTIDE SEQUENCE</scope>
    <source>
        <strain evidence="3">5-2</strain>
    </source>
</reference>
<feature type="transmembrane region" description="Helical" evidence="2">
    <location>
        <begin position="20"/>
        <end position="40"/>
    </location>
</feature>
<keyword evidence="4" id="KW-1185">Reference proteome</keyword>
<keyword evidence="2" id="KW-1133">Transmembrane helix</keyword>
<feature type="region of interest" description="Disordered" evidence="1">
    <location>
        <begin position="99"/>
        <end position="122"/>
    </location>
</feature>
<feature type="compositionally biased region" description="Basic and acidic residues" evidence="1">
    <location>
        <begin position="100"/>
        <end position="114"/>
    </location>
</feature>
<keyword evidence="2" id="KW-0812">Transmembrane</keyword>
<sequence>MTKLTHGYAVGRSYARIVTFLHLLVLALGIVAAIALSDLLGHRGVGAWPIGLGALALALGAGLLYSPWLAALSLGLALGAAISMMASWTRDIVRRRHARREQARRSQDARRSQLEKSGTSRR</sequence>
<evidence type="ECO:0000256" key="1">
    <source>
        <dbReference type="SAM" id="MobiDB-lite"/>
    </source>
</evidence>
<gene>
    <name evidence="3" type="ORF">BCONGLO52_30460</name>
</gene>
<keyword evidence="2" id="KW-0472">Membrane</keyword>
<dbReference type="EMBL" id="BSDQ01000001">
    <property type="protein sequence ID" value="GLI32205.1"/>
    <property type="molecule type" value="Genomic_DNA"/>
</dbReference>
<protein>
    <submittedName>
        <fullName evidence="3">Uncharacterized protein</fullName>
    </submittedName>
</protein>